<evidence type="ECO:0000313" key="2">
    <source>
        <dbReference type="Proteomes" id="UP000186168"/>
    </source>
</evidence>
<protein>
    <submittedName>
        <fullName evidence="1">Uncharacterized protein</fullName>
    </submittedName>
</protein>
<gene>
    <name evidence="1" type="ORF">SPAR_36561</name>
</gene>
<comment type="caution">
    <text evidence="1">The sequence shown here is derived from an EMBL/GenBank/DDBJ whole genome shotgun (WGS) entry which is preliminary data.</text>
</comment>
<sequence>MEPTDWTIDLVNGEAVKRSDFVGADVQLHVLDYGVMVRTLYPTRETTYPWHTIVKLSTKG</sequence>
<dbReference type="RefSeq" id="WP_065966585.1">
    <property type="nucleotide sequence ID" value="NZ_ASQP01000469.1"/>
</dbReference>
<name>A0A1R1S7Z6_9ACTN</name>
<dbReference type="AlphaFoldDB" id="A0A1R1S7Z6"/>
<dbReference type="STRING" id="67365.GCA_001704635_01730"/>
<dbReference type="Proteomes" id="UP000186168">
    <property type="component" value="Unassembled WGS sequence"/>
</dbReference>
<reference evidence="1 2" key="1">
    <citation type="submission" date="2013-05" db="EMBL/GenBank/DDBJ databases">
        <title>Genome sequence of Streptomyces sparsogenes DSM 40356.</title>
        <authorList>
            <person name="Coyne S."/>
            <person name="Seebeck F.P."/>
        </authorList>
    </citation>
    <scope>NUCLEOTIDE SEQUENCE [LARGE SCALE GENOMIC DNA]</scope>
    <source>
        <strain evidence="1 2">DSM 40356</strain>
    </source>
</reference>
<dbReference type="EMBL" id="ASQP01000469">
    <property type="protein sequence ID" value="OMI34414.1"/>
    <property type="molecule type" value="Genomic_DNA"/>
</dbReference>
<accession>A0A1R1S7Z6</accession>
<organism evidence="1 2">
    <name type="scientific">Streptomyces sparsogenes DSM 40356</name>
    <dbReference type="NCBI Taxonomy" id="1331668"/>
    <lineage>
        <taxon>Bacteria</taxon>
        <taxon>Bacillati</taxon>
        <taxon>Actinomycetota</taxon>
        <taxon>Actinomycetes</taxon>
        <taxon>Kitasatosporales</taxon>
        <taxon>Streptomycetaceae</taxon>
        <taxon>Streptomyces</taxon>
    </lineage>
</organism>
<proteinExistence type="predicted"/>
<keyword evidence="2" id="KW-1185">Reference proteome</keyword>
<evidence type="ECO:0000313" key="1">
    <source>
        <dbReference type="EMBL" id="OMI34414.1"/>
    </source>
</evidence>
<dbReference type="GeneID" id="96746666"/>